<dbReference type="KEGG" id="dsw:QR90_04925"/>
<dbReference type="SUPFAM" id="SSF103473">
    <property type="entry name" value="MFS general substrate transporter"/>
    <property type="match status" value="1"/>
</dbReference>
<dbReference type="HOGENOM" id="CLU_034180_16_1_0"/>
<dbReference type="InterPro" id="IPR036259">
    <property type="entry name" value="MFS_trans_sf"/>
</dbReference>
<feature type="transmembrane region" description="Helical" evidence="6">
    <location>
        <begin position="256"/>
        <end position="276"/>
    </location>
</feature>
<dbReference type="PANTHER" id="PTHR23513">
    <property type="entry name" value="INTEGRAL MEMBRANE EFFLUX PROTEIN-RELATED"/>
    <property type="match status" value="1"/>
</dbReference>
<feature type="transmembrane region" description="Helical" evidence="6">
    <location>
        <begin position="102"/>
        <end position="129"/>
    </location>
</feature>
<dbReference type="CDD" id="cd06173">
    <property type="entry name" value="MFS_MefA_like"/>
    <property type="match status" value="1"/>
</dbReference>
<protein>
    <submittedName>
        <fullName evidence="8">Transporter permease</fullName>
    </submittedName>
</protein>
<organism evidence="8 9">
    <name type="scientific">Deinococcus radiopugnans</name>
    <dbReference type="NCBI Taxonomy" id="57497"/>
    <lineage>
        <taxon>Bacteria</taxon>
        <taxon>Thermotogati</taxon>
        <taxon>Deinococcota</taxon>
        <taxon>Deinococci</taxon>
        <taxon>Deinococcales</taxon>
        <taxon>Deinococcaceae</taxon>
        <taxon>Deinococcus</taxon>
    </lineage>
</organism>
<evidence type="ECO:0000256" key="6">
    <source>
        <dbReference type="SAM" id="Phobius"/>
    </source>
</evidence>
<feature type="transmembrane region" description="Helical" evidence="6">
    <location>
        <begin position="283"/>
        <end position="302"/>
    </location>
</feature>
<dbReference type="EMBL" id="CP010028">
    <property type="protein sequence ID" value="AIZ44574.1"/>
    <property type="molecule type" value="Genomic_DNA"/>
</dbReference>
<comment type="subcellular location">
    <subcellularLocation>
        <location evidence="1">Cell membrane</location>
        <topology evidence="1">Multi-pass membrane protein</topology>
    </subcellularLocation>
</comment>
<feature type="transmembrane region" description="Helical" evidence="6">
    <location>
        <begin position="42"/>
        <end position="66"/>
    </location>
</feature>
<feature type="transmembrane region" description="Helical" evidence="6">
    <location>
        <begin position="218"/>
        <end position="236"/>
    </location>
</feature>
<proteinExistence type="predicted"/>
<evidence type="ECO:0000313" key="9">
    <source>
        <dbReference type="Proteomes" id="UP000030634"/>
    </source>
</evidence>
<evidence type="ECO:0000313" key="8">
    <source>
        <dbReference type="EMBL" id="AIZ44574.1"/>
    </source>
</evidence>
<feature type="transmembrane region" description="Helical" evidence="6">
    <location>
        <begin position="167"/>
        <end position="190"/>
    </location>
</feature>
<dbReference type="AlphaFoldDB" id="A0A0A7KH61"/>
<sequence>MPPTLWNRSFVIWLLGTAQSQLGSALAGIALSFLVLHQTGSAGQMALTLACALAPNLLLPLAGAVVDRMNLKVPLIGADVARGLLQLTVGGLALAWGEVPLWLVNGAAVLTGLAGIFAGPASSAAVPALVPEQELTRANGLIGGVSQGAWLLGTLVGGYLVTAFSPALAIVLDGLSFLVMGALLVLVTLLPRERSSETSESLLDSVISGLQLMRRSRVLLFLPVIALLLNASLAPVQVLLPKLLLGGAGAAGYGQYLAAESAGMLAASALLAWIGARLPLRRTVTLGLALLGGALFLLLQFAAPPALLGVGALMGVAIASVNTPITTLMQQMVPPAFLGRTFSVLMTVATLGMPVTLLALAPVVDRYPAALFFNVAGGVTLLMALAWTVVALSERKAPDLMPKSQKAGAS</sequence>
<feature type="transmembrane region" description="Helical" evidence="6">
    <location>
        <begin position="341"/>
        <end position="364"/>
    </location>
</feature>
<keyword evidence="5 6" id="KW-0472">Membrane</keyword>
<dbReference type="GO" id="GO:0022857">
    <property type="term" value="F:transmembrane transporter activity"/>
    <property type="evidence" value="ECO:0007669"/>
    <property type="project" value="InterPro"/>
</dbReference>
<dbReference type="Gene3D" id="1.20.1250.20">
    <property type="entry name" value="MFS general substrate transporter like domains"/>
    <property type="match status" value="1"/>
</dbReference>
<reference evidence="9" key="1">
    <citation type="submission" date="2014-11" db="EMBL/GenBank/DDBJ databases">
        <title>Hymenobacter sp. DG25B genome submission.</title>
        <authorList>
            <person name="Jung H.-Y."/>
            <person name="Kim M.K."/>
            <person name="Srinivasan S."/>
            <person name="Lim S."/>
        </authorList>
    </citation>
    <scope>NUCLEOTIDE SEQUENCE [LARGE SCALE GENOMIC DNA]</scope>
    <source>
        <strain evidence="9">DY59</strain>
    </source>
</reference>
<gene>
    <name evidence="8" type="ORF">QR90_04925</name>
</gene>
<feature type="transmembrane region" description="Helical" evidence="6">
    <location>
        <begin position="308"/>
        <end position="329"/>
    </location>
</feature>
<evidence type="ECO:0000256" key="4">
    <source>
        <dbReference type="ARBA" id="ARBA00022989"/>
    </source>
</evidence>
<evidence type="ECO:0000256" key="5">
    <source>
        <dbReference type="ARBA" id="ARBA00023136"/>
    </source>
</evidence>
<keyword evidence="2" id="KW-1003">Cell membrane</keyword>
<name>A0A0A7KH61_9DEIO</name>
<dbReference type="PROSITE" id="PS50850">
    <property type="entry name" value="MFS"/>
    <property type="match status" value="1"/>
</dbReference>
<dbReference type="RefSeq" id="WP_039682677.1">
    <property type="nucleotide sequence ID" value="NZ_CP010028.1"/>
</dbReference>
<accession>A0A0A7KH61</accession>
<dbReference type="Pfam" id="PF07690">
    <property type="entry name" value="MFS_1"/>
    <property type="match status" value="1"/>
</dbReference>
<evidence type="ECO:0000256" key="2">
    <source>
        <dbReference type="ARBA" id="ARBA00022475"/>
    </source>
</evidence>
<feature type="transmembrane region" description="Helical" evidence="6">
    <location>
        <begin position="370"/>
        <end position="393"/>
    </location>
</feature>
<dbReference type="PANTHER" id="PTHR23513:SF11">
    <property type="entry name" value="STAPHYLOFERRIN A TRANSPORTER"/>
    <property type="match status" value="1"/>
</dbReference>
<keyword evidence="4 6" id="KW-1133">Transmembrane helix</keyword>
<dbReference type="InterPro" id="IPR020846">
    <property type="entry name" value="MFS_dom"/>
</dbReference>
<evidence type="ECO:0000259" key="7">
    <source>
        <dbReference type="PROSITE" id="PS50850"/>
    </source>
</evidence>
<feature type="transmembrane region" description="Helical" evidence="6">
    <location>
        <begin position="141"/>
        <end position="161"/>
    </location>
</feature>
<feature type="transmembrane region" description="Helical" evidence="6">
    <location>
        <begin position="12"/>
        <end position="36"/>
    </location>
</feature>
<dbReference type="Proteomes" id="UP000030634">
    <property type="component" value="Chromosome"/>
</dbReference>
<feature type="domain" description="Major facilitator superfamily (MFS) profile" evidence="7">
    <location>
        <begin position="1"/>
        <end position="395"/>
    </location>
</feature>
<dbReference type="STRING" id="1182571.QR90_04925"/>
<keyword evidence="3 6" id="KW-0812">Transmembrane</keyword>
<feature type="transmembrane region" description="Helical" evidence="6">
    <location>
        <begin position="73"/>
        <end position="96"/>
    </location>
</feature>
<dbReference type="InterPro" id="IPR011701">
    <property type="entry name" value="MFS"/>
</dbReference>
<evidence type="ECO:0000256" key="1">
    <source>
        <dbReference type="ARBA" id="ARBA00004651"/>
    </source>
</evidence>
<dbReference type="GO" id="GO:0005886">
    <property type="term" value="C:plasma membrane"/>
    <property type="evidence" value="ECO:0007669"/>
    <property type="project" value="UniProtKB-SubCell"/>
</dbReference>
<evidence type="ECO:0000256" key="3">
    <source>
        <dbReference type="ARBA" id="ARBA00022692"/>
    </source>
</evidence>